<evidence type="ECO:0000313" key="1">
    <source>
        <dbReference type="EMBL" id="KRM61197.1"/>
    </source>
</evidence>
<sequence>MAAGFPDTDFESIPDAKWNRWIKQNTNFATWNDMKSAALKAYMAGRLTFQ</sequence>
<reference evidence="1 2" key="1">
    <citation type="journal article" date="2015" name="Genome Announc.">
        <title>Expanding the biotechnology potential of lactobacilli through comparative genomics of 213 strains and associated genera.</title>
        <authorList>
            <person name="Sun Z."/>
            <person name="Harris H.M."/>
            <person name="McCann A."/>
            <person name="Guo C."/>
            <person name="Argimon S."/>
            <person name="Zhang W."/>
            <person name="Yang X."/>
            <person name="Jeffery I.B."/>
            <person name="Cooney J.C."/>
            <person name="Kagawa T.F."/>
            <person name="Liu W."/>
            <person name="Song Y."/>
            <person name="Salvetti E."/>
            <person name="Wrobel A."/>
            <person name="Rasinkangas P."/>
            <person name="Parkhill J."/>
            <person name="Rea M.C."/>
            <person name="O'Sullivan O."/>
            <person name="Ritari J."/>
            <person name="Douillard F.P."/>
            <person name="Paul Ross R."/>
            <person name="Yang R."/>
            <person name="Briner A.E."/>
            <person name="Felis G.E."/>
            <person name="de Vos W.M."/>
            <person name="Barrangou R."/>
            <person name="Klaenhammer T.R."/>
            <person name="Caufield P.W."/>
            <person name="Cui Y."/>
            <person name="Zhang H."/>
            <person name="O'Toole P.W."/>
        </authorList>
    </citation>
    <scope>NUCLEOTIDE SEQUENCE [LARGE SCALE GENOMIC DNA]</scope>
    <source>
        <strain evidence="1 2">DSM 20634</strain>
    </source>
</reference>
<protein>
    <submittedName>
        <fullName evidence="1">Uncharacterized protein</fullName>
    </submittedName>
</protein>
<evidence type="ECO:0000313" key="2">
    <source>
        <dbReference type="Proteomes" id="UP000051733"/>
    </source>
</evidence>
<dbReference type="Proteomes" id="UP000051733">
    <property type="component" value="Unassembled WGS sequence"/>
</dbReference>
<keyword evidence="2" id="KW-1185">Reference proteome</keyword>
<dbReference type="EMBL" id="AYYY01000033">
    <property type="protein sequence ID" value="KRM61197.1"/>
    <property type="molecule type" value="Genomic_DNA"/>
</dbReference>
<organism evidence="1 2">
    <name type="scientific">Paucilactobacillus vaccinostercus DSM 20634</name>
    <dbReference type="NCBI Taxonomy" id="1423813"/>
    <lineage>
        <taxon>Bacteria</taxon>
        <taxon>Bacillati</taxon>
        <taxon>Bacillota</taxon>
        <taxon>Bacilli</taxon>
        <taxon>Lactobacillales</taxon>
        <taxon>Lactobacillaceae</taxon>
        <taxon>Paucilactobacillus</taxon>
    </lineage>
</organism>
<accession>A0A0R2A2L1</accession>
<dbReference type="PATRIC" id="fig|1423813.3.peg.1998"/>
<dbReference type="AlphaFoldDB" id="A0A0R2A2L1"/>
<gene>
    <name evidence="1" type="ORF">FC26_GL001967</name>
</gene>
<proteinExistence type="predicted"/>
<name>A0A0R2A2L1_9LACO</name>
<comment type="caution">
    <text evidence="1">The sequence shown here is derived from an EMBL/GenBank/DDBJ whole genome shotgun (WGS) entry which is preliminary data.</text>
</comment>